<name>A0ABX9AGN1_9ENTR</name>
<proteinExistence type="predicted"/>
<dbReference type="Proteomes" id="UP000825886">
    <property type="component" value="Chromosome"/>
</dbReference>
<sequence length="80" mass="9576">MLLGILKETLIFQHRDNNRFYRYEILKNEHRGGYFAIIYLSEAHTQQSKKTSGWEIIAPFMQLKSNYLPNARVECELHFN</sequence>
<protein>
    <submittedName>
        <fullName evidence="1">Uncharacterized protein</fullName>
    </submittedName>
</protein>
<evidence type="ECO:0000313" key="1">
    <source>
        <dbReference type="EMBL" id="QZN94268.1"/>
    </source>
</evidence>
<organism evidence="1 2">
    <name type="scientific">Symbiopectobacterium purcellii</name>
    <dbReference type="NCBI Taxonomy" id="2871826"/>
    <lineage>
        <taxon>Bacteria</taxon>
        <taxon>Pseudomonadati</taxon>
        <taxon>Pseudomonadota</taxon>
        <taxon>Gammaproteobacteria</taxon>
        <taxon>Enterobacterales</taxon>
        <taxon>Enterobacteriaceae</taxon>
    </lineage>
</organism>
<evidence type="ECO:0000313" key="2">
    <source>
        <dbReference type="Proteomes" id="UP000825886"/>
    </source>
</evidence>
<gene>
    <name evidence="1" type="ORF">K6K13_12900</name>
</gene>
<dbReference type="EMBL" id="CP081864">
    <property type="protein sequence ID" value="QZN94268.1"/>
    <property type="molecule type" value="Genomic_DNA"/>
</dbReference>
<reference evidence="1 2" key="1">
    <citation type="submission" date="2021-08" db="EMBL/GenBank/DDBJ databases">
        <title>Culture and genomic analysis of Symbiopectobacterium purcellii sp. nov. gen. nov., isolated from the leafhopper Empoasca decipiens.</title>
        <authorList>
            <person name="Nadal-Jimenez P."/>
            <person name="Siozios S."/>
            <person name="Halliday N."/>
            <person name="Camara M."/>
            <person name="Hurst G.D.D."/>
        </authorList>
    </citation>
    <scope>NUCLEOTIDE SEQUENCE [LARGE SCALE GENOMIC DNA]</scope>
    <source>
        <strain evidence="1 2">SyEd1</strain>
    </source>
</reference>
<keyword evidence="2" id="KW-1185">Reference proteome</keyword>
<dbReference type="RefSeq" id="WP_222157393.1">
    <property type="nucleotide sequence ID" value="NZ_CP081864.1"/>
</dbReference>
<accession>A0ABX9AGN1</accession>